<dbReference type="GO" id="GO:0046933">
    <property type="term" value="F:proton-transporting ATP synthase activity, rotational mechanism"/>
    <property type="evidence" value="ECO:0007669"/>
    <property type="project" value="TreeGrafter"/>
</dbReference>
<evidence type="ECO:0000256" key="11">
    <source>
        <dbReference type="RuleBase" id="RU004450"/>
    </source>
</evidence>
<evidence type="ECO:0000256" key="1">
    <source>
        <dbReference type="ARBA" id="ARBA00004141"/>
    </source>
</evidence>
<keyword evidence="10" id="KW-0066">ATP synthesis</keyword>
<accession>A0A7D7AT23</accession>
<evidence type="ECO:0000256" key="5">
    <source>
        <dbReference type="ARBA" id="ARBA00022692"/>
    </source>
</evidence>
<gene>
    <name evidence="13" type="primary">ATP6</name>
</gene>
<keyword evidence="5 12" id="KW-0812">Transmembrane</keyword>
<feature type="transmembrane region" description="Helical" evidence="12">
    <location>
        <begin position="171"/>
        <end position="191"/>
    </location>
</feature>
<evidence type="ECO:0000256" key="10">
    <source>
        <dbReference type="ARBA" id="ARBA00023310"/>
    </source>
</evidence>
<dbReference type="InterPro" id="IPR000568">
    <property type="entry name" value="ATP_synth_F0_asu"/>
</dbReference>
<dbReference type="InterPro" id="IPR035908">
    <property type="entry name" value="F0_ATP_A_sf"/>
</dbReference>
<comment type="similarity">
    <text evidence="2">Belongs to the ATPase A chain family.</text>
</comment>
<geneLocation type="mitochondrion" evidence="13"/>
<keyword evidence="9 12" id="KW-0472">Membrane</keyword>
<reference evidence="13" key="1">
    <citation type="submission" date="2020-05" db="EMBL/GenBank/DDBJ databases">
        <title>DNAmark Project.</title>
        <authorList>
            <person name="Leerhoei F."/>
        </authorList>
    </citation>
    <scope>NUCLEOTIDE SEQUENCE</scope>
    <source>
        <strain evidence="13">DM1237</strain>
    </source>
</reference>
<dbReference type="EMBL" id="MT483647">
    <property type="protein sequence ID" value="QLY89451.1"/>
    <property type="molecule type" value="Genomic_DNA"/>
</dbReference>
<organism evidence="13">
    <name type="scientific">Valvata piscinalis</name>
    <dbReference type="NCBI Taxonomy" id="699199"/>
    <lineage>
        <taxon>Eukaryota</taxon>
        <taxon>Metazoa</taxon>
        <taxon>Spiralia</taxon>
        <taxon>Lophotrochozoa</taxon>
        <taxon>Mollusca</taxon>
        <taxon>Gastropoda</taxon>
        <taxon>Heterobranchia</taxon>
        <taxon>lower Heterobranchia</taxon>
        <taxon>Valvatoidea</taxon>
        <taxon>Valvatidae</taxon>
        <taxon>Valvata</taxon>
    </lineage>
</organism>
<dbReference type="GO" id="GO:0045259">
    <property type="term" value="C:proton-transporting ATP synthase complex"/>
    <property type="evidence" value="ECO:0007669"/>
    <property type="project" value="UniProtKB-KW"/>
</dbReference>
<dbReference type="InterPro" id="IPR023011">
    <property type="entry name" value="ATP_synth_F0_asu_AS"/>
</dbReference>
<feature type="transmembrane region" description="Helical" evidence="12">
    <location>
        <begin position="72"/>
        <end position="93"/>
    </location>
</feature>
<feature type="transmembrane region" description="Helical" evidence="12">
    <location>
        <begin position="99"/>
        <end position="118"/>
    </location>
</feature>
<keyword evidence="7 12" id="KW-1133">Transmembrane helix</keyword>
<feature type="transmembrane region" description="Helical" evidence="12">
    <location>
        <begin position="130"/>
        <end position="151"/>
    </location>
</feature>
<dbReference type="InterPro" id="IPR045083">
    <property type="entry name" value="ATP_synth_F0_asu_bact/mt"/>
</dbReference>
<dbReference type="PANTHER" id="PTHR11410:SF0">
    <property type="entry name" value="ATP SYNTHASE SUBUNIT A"/>
    <property type="match status" value="1"/>
</dbReference>
<dbReference type="PRINTS" id="PR00123">
    <property type="entry name" value="ATPASEA"/>
</dbReference>
<evidence type="ECO:0000256" key="2">
    <source>
        <dbReference type="ARBA" id="ARBA00006810"/>
    </source>
</evidence>
<dbReference type="GO" id="GO:0005743">
    <property type="term" value="C:mitochondrial inner membrane"/>
    <property type="evidence" value="ECO:0007669"/>
    <property type="project" value="UniProtKB-SubCell"/>
</dbReference>
<dbReference type="Gene3D" id="1.20.120.220">
    <property type="entry name" value="ATP synthase, F0 complex, subunit A"/>
    <property type="match status" value="1"/>
</dbReference>
<sequence length="225" mass="25480">MFLDIFSSFDSNMLNSVMKTFFIWVIPLFMTFVPLMKIWMSSLNTILILVFEKVILEQVRSVKGTQLFSMKLMLFALFYMLLILNFAGLWPFVFSVSSHLWFSMSMGFSLWLGLLVSGWVKDPKSSAAHLYPSGAPMILGPLLILIETLSILIRPVSLSVRLVANMSTGHIVIALIGCFLSSLPSISSLIFTLIFSSFYFLFEMGICVIQAYIFFLLLGLYSDDH</sequence>
<keyword evidence="13" id="KW-0496">Mitochondrion</keyword>
<evidence type="ECO:0000313" key="13">
    <source>
        <dbReference type="EMBL" id="QLY89451.1"/>
    </source>
</evidence>
<evidence type="ECO:0000256" key="6">
    <source>
        <dbReference type="ARBA" id="ARBA00022781"/>
    </source>
</evidence>
<keyword evidence="3" id="KW-0813">Transport</keyword>
<keyword evidence="6" id="KW-0375">Hydrogen ion transport</keyword>
<evidence type="ECO:0000256" key="4">
    <source>
        <dbReference type="ARBA" id="ARBA00022547"/>
    </source>
</evidence>
<comment type="subcellular location">
    <subcellularLocation>
        <location evidence="1">Membrane</location>
        <topology evidence="1">Multi-pass membrane protein</topology>
    </subcellularLocation>
    <subcellularLocation>
        <location evidence="11">Mitochondrion inner membrane</location>
        <topology evidence="11">Multi-pass membrane protein</topology>
    </subcellularLocation>
</comment>
<dbReference type="PROSITE" id="PS00449">
    <property type="entry name" value="ATPASE_A"/>
    <property type="match status" value="1"/>
</dbReference>
<feature type="transmembrane region" description="Helical" evidence="12">
    <location>
        <begin position="198"/>
        <end position="221"/>
    </location>
</feature>
<dbReference type="Pfam" id="PF00119">
    <property type="entry name" value="ATP-synt_A"/>
    <property type="match status" value="1"/>
</dbReference>
<proteinExistence type="inferred from homology"/>
<dbReference type="NCBIfam" id="TIGR01131">
    <property type="entry name" value="ATP_synt_6_or_A"/>
    <property type="match status" value="1"/>
</dbReference>
<dbReference type="CDD" id="cd00310">
    <property type="entry name" value="ATP-synt_Fo_a_6"/>
    <property type="match status" value="1"/>
</dbReference>
<keyword evidence="4" id="KW-0138">CF(0)</keyword>
<keyword evidence="8" id="KW-0406">Ion transport</keyword>
<evidence type="ECO:0000256" key="8">
    <source>
        <dbReference type="ARBA" id="ARBA00023065"/>
    </source>
</evidence>
<evidence type="ECO:0000256" key="7">
    <source>
        <dbReference type="ARBA" id="ARBA00022989"/>
    </source>
</evidence>
<dbReference type="SUPFAM" id="SSF81336">
    <property type="entry name" value="F1F0 ATP synthase subunit A"/>
    <property type="match status" value="1"/>
</dbReference>
<evidence type="ECO:0000256" key="3">
    <source>
        <dbReference type="ARBA" id="ARBA00022448"/>
    </source>
</evidence>
<dbReference type="PANTHER" id="PTHR11410">
    <property type="entry name" value="ATP SYNTHASE SUBUNIT A"/>
    <property type="match status" value="1"/>
</dbReference>
<evidence type="ECO:0000256" key="12">
    <source>
        <dbReference type="SAM" id="Phobius"/>
    </source>
</evidence>
<dbReference type="AlphaFoldDB" id="A0A7D7AT23"/>
<feature type="transmembrane region" description="Helical" evidence="12">
    <location>
        <begin position="21"/>
        <end position="51"/>
    </location>
</feature>
<protein>
    <recommendedName>
        <fullName evidence="11">ATP synthase subunit a</fullName>
    </recommendedName>
</protein>
<name>A0A7D7AT23_9GAST</name>
<evidence type="ECO:0000256" key="9">
    <source>
        <dbReference type="ARBA" id="ARBA00023136"/>
    </source>
</evidence>